<keyword evidence="2" id="KW-1133">Transmembrane helix</keyword>
<sequence length="188" mass="19689">MATPPPYNPQNVGGTPPQPGYPTQPGHTAPPLGYAPPPPPKRGKRGLWIGGGIAAVLLLCCVGATIVGVILGPRLVRVTAGNIGGARNATEGYYDAVRDHDWAGAHDYLSRSLGSSISPTALQTLWTTKETTVGRVSSFSVTNTNVSSNNGRTTAIVTGTLRYARGSSETKTVNLVKEGDDWRLSNLP</sequence>
<gene>
    <name evidence="3" type="ORF">AVDCRST_MAG18-4349</name>
</gene>
<dbReference type="AlphaFoldDB" id="A0A6J4VU43"/>
<reference evidence="3" key="1">
    <citation type="submission" date="2020-02" db="EMBL/GenBank/DDBJ databases">
        <authorList>
            <person name="Meier V. D."/>
        </authorList>
    </citation>
    <scope>NUCLEOTIDE SEQUENCE</scope>
    <source>
        <strain evidence="3">AVDCRST_MAG18</strain>
    </source>
</reference>
<feature type="transmembrane region" description="Helical" evidence="2">
    <location>
        <begin position="47"/>
        <end position="71"/>
    </location>
</feature>
<dbReference type="Gene3D" id="3.10.450.50">
    <property type="match status" value="1"/>
</dbReference>
<feature type="region of interest" description="Disordered" evidence="1">
    <location>
        <begin position="1"/>
        <end position="39"/>
    </location>
</feature>
<proteinExistence type="predicted"/>
<name>A0A6J4VU43_9BACT</name>
<evidence type="ECO:0000256" key="1">
    <source>
        <dbReference type="SAM" id="MobiDB-lite"/>
    </source>
</evidence>
<feature type="compositionally biased region" description="Low complexity" evidence="1">
    <location>
        <begin position="23"/>
        <end position="32"/>
    </location>
</feature>
<organism evidence="3">
    <name type="scientific">uncultured Thermomicrobiales bacterium</name>
    <dbReference type="NCBI Taxonomy" id="1645740"/>
    <lineage>
        <taxon>Bacteria</taxon>
        <taxon>Pseudomonadati</taxon>
        <taxon>Thermomicrobiota</taxon>
        <taxon>Thermomicrobia</taxon>
        <taxon>Thermomicrobiales</taxon>
        <taxon>environmental samples</taxon>
    </lineage>
</organism>
<evidence type="ECO:0000313" key="3">
    <source>
        <dbReference type="EMBL" id="CAA9588325.1"/>
    </source>
</evidence>
<protein>
    <submittedName>
        <fullName evidence="3">Uncharacterized protein</fullName>
    </submittedName>
</protein>
<keyword evidence="2" id="KW-0472">Membrane</keyword>
<accession>A0A6J4VU43</accession>
<dbReference type="EMBL" id="CADCWN010000347">
    <property type="protein sequence ID" value="CAA9588325.1"/>
    <property type="molecule type" value="Genomic_DNA"/>
</dbReference>
<keyword evidence="2" id="KW-0812">Transmembrane</keyword>
<evidence type="ECO:0000256" key="2">
    <source>
        <dbReference type="SAM" id="Phobius"/>
    </source>
</evidence>